<keyword evidence="4" id="KW-1185">Reference proteome</keyword>
<dbReference type="STRING" id="572036.SAMN05661099_0734"/>
<keyword evidence="1" id="KW-0732">Signal</keyword>
<name>A0A1T5AHS1_9SPHI</name>
<proteinExistence type="predicted"/>
<evidence type="ECO:0000313" key="4">
    <source>
        <dbReference type="Proteomes" id="UP000189981"/>
    </source>
</evidence>
<dbReference type="InterPro" id="IPR036514">
    <property type="entry name" value="SGNH_hydro_sf"/>
</dbReference>
<dbReference type="PANTHER" id="PTHR30383">
    <property type="entry name" value="THIOESTERASE 1/PROTEASE 1/LYSOPHOSPHOLIPASE L1"/>
    <property type="match status" value="1"/>
</dbReference>
<feature type="chain" id="PRO_5012866052" evidence="1">
    <location>
        <begin position="24"/>
        <end position="222"/>
    </location>
</feature>
<gene>
    <name evidence="3" type="ORF">SAMN05661099_0734</name>
</gene>
<dbReference type="EMBL" id="FUYR01000001">
    <property type="protein sequence ID" value="SKB34496.1"/>
    <property type="molecule type" value="Genomic_DNA"/>
</dbReference>
<dbReference type="InterPro" id="IPR013830">
    <property type="entry name" value="SGNH_hydro"/>
</dbReference>
<dbReference type="InterPro" id="IPR051532">
    <property type="entry name" value="Ester_Hydrolysis_Enzymes"/>
</dbReference>
<evidence type="ECO:0000313" key="3">
    <source>
        <dbReference type="EMBL" id="SKB34496.1"/>
    </source>
</evidence>
<sequence>MKHIRGFLICFLFLQCLSLTGFAQQSPPFFNEIETFKKQDAINPPPKNAIVFVGSSSFRGWTNVQSYFPGYTIINRGFGGSSLPDAIRYAQDIIIAYQPKQVVIYCGENDFTAEGVNADIVFDRFTTLFEIIRKDLPKAHVVFVSLKPSPSRLKFLPEMVKTNAMIKEYLKQYRRTGYVDVYSKMLLADGTPMPDIFKADKLHMTEAGYVIWQKAIKPYLKK</sequence>
<dbReference type="AlphaFoldDB" id="A0A1T5AHS1"/>
<protein>
    <submittedName>
        <fullName evidence="3">Lysophospholipase L1</fullName>
    </submittedName>
</protein>
<reference evidence="4" key="1">
    <citation type="submission" date="2017-02" db="EMBL/GenBank/DDBJ databases">
        <authorList>
            <person name="Varghese N."/>
            <person name="Submissions S."/>
        </authorList>
    </citation>
    <scope>NUCLEOTIDE SEQUENCE [LARGE SCALE GENOMIC DNA]</scope>
    <source>
        <strain evidence="4">DSM 22385</strain>
    </source>
</reference>
<dbReference type="SUPFAM" id="SSF52266">
    <property type="entry name" value="SGNH hydrolase"/>
    <property type="match status" value="1"/>
</dbReference>
<evidence type="ECO:0000259" key="2">
    <source>
        <dbReference type="Pfam" id="PF13472"/>
    </source>
</evidence>
<dbReference type="Pfam" id="PF13472">
    <property type="entry name" value="Lipase_GDSL_2"/>
    <property type="match status" value="1"/>
</dbReference>
<accession>A0A1T5AHS1</accession>
<dbReference type="GO" id="GO:0004622">
    <property type="term" value="F:phosphatidylcholine lysophospholipase activity"/>
    <property type="evidence" value="ECO:0007669"/>
    <property type="project" value="TreeGrafter"/>
</dbReference>
<dbReference type="Gene3D" id="3.40.50.1110">
    <property type="entry name" value="SGNH hydrolase"/>
    <property type="match status" value="1"/>
</dbReference>
<feature type="domain" description="SGNH hydrolase-type esterase" evidence="2">
    <location>
        <begin position="57"/>
        <end position="209"/>
    </location>
</feature>
<organism evidence="3 4">
    <name type="scientific">Daejeonella lutea</name>
    <dbReference type="NCBI Taxonomy" id="572036"/>
    <lineage>
        <taxon>Bacteria</taxon>
        <taxon>Pseudomonadati</taxon>
        <taxon>Bacteroidota</taxon>
        <taxon>Sphingobacteriia</taxon>
        <taxon>Sphingobacteriales</taxon>
        <taxon>Sphingobacteriaceae</taxon>
        <taxon>Daejeonella</taxon>
    </lineage>
</organism>
<dbReference type="OrthoDB" id="9790057at2"/>
<dbReference type="RefSeq" id="WP_079701291.1">
    <property type="nucleotide sequence ID" value="NZ_FUYR01000001.1"/>
</dbReference>
<evidence type="ECO:0000256" key="1">
    <source>
        <dbReference type="SAM" id="SignalP"/>
    </source>
</evidence>
<dbReference type="Proteomes" id="UP000189981">
    <property type="component" value="Unassembled WGS sequence"/>
</dbReference>
<dbReference type="PANTHER" id="PTHR30383:SF5">
    <property type="entry name" value="SGNH HYDROLASE-TYPE ESTERASE DOMAIN-CONTAINING PROTEIN"/>
    <property type="match status" value="1"/>
</dbReference>
<feature type="signal peptide" evidence="1">
    <location>
        <begin position="1"/>
        <end position="23"/>
    </location>
</feature>